<feature type="transmembrane region" description="Helical" evidence="7">
    <location>
        <begin position="67"/>
        <end position="86"/>
    </location>
</feature>
<comment type="caution">
    <text evidence="9">The sequence shown here is derived from an EMBL/GenBank/DDBJ whole genome shotgun (WGS) entry which is preliminary data.</text>
</comment>
<evidence type="ECO:0000259" key="8">
    <source>
        <dbReference type="Pfam" id="PF20684"/>
    </source>
</evidence>
<feature type="transmembrane region" description="Helical" evidence="7">
    <location>
        <begin position="218"/>
        <end position="237"/>
    </location>
</feature>
<gene>
    <name evidence="9" type="ORF">QBC37DRAFT_374592</name>
</gene>
<dbReference type="Pfam" id="PF20684">
    <property type="entry name" value="Fung_rhodopsin"/>
    <property type="match status" value="1"/>
</dbReference>
<evidence type="ECO:0000256" key="6">
    <source>
        <dbReference type="SAM" id="MobiDB-lite"/>
    </source>
</evidence>
<keyword evidence="4 7" id="KW-0472">Membrane</keyword>
<comment type="subcellular location">
    <subcellularLocation>
        <location evidence="1">Membrane</location>
        <topology evidence="1">Multi-pass membrane protein</topology>
    </subcellularLocation>
</comment>
<dbReference type="AlphaFoldDB" id="A0AAN6Y5C9"/>
<sequence length="382" mass="42372">MASGLIPPPPGVTANFVDPPSQLQSNIALHTICLTLVTIAVGMRFYTRLFITKSGLGLDDAFCALSYLFTVTFSGLMLKCYTLGIGRHMWDVTMPSFMAAVRIFTFAQYIYILLALFIRLTFLIFYYRLFSLPSPKYKYTLHGVMTFVVTMNLALFFATLFNCNPREKNWDPTVPGSCIPPSILPWFSGASSSLTDLVVLIIPIPILSGMNMAFNKKVRAMAVFGLGIFVCIASIVRMAMTKVLYVDPDRTWNISTIAIWATLEVNLGIICSCLMFLPAFFERYLPESTKTYLSRLWDSALNAIGKKTTPGSTTQLGTSWPRHIQTHSATAPVVEIKHGSSSQLSMMQIHVHGKNDTSSTFGRGEDGGEEDLTYPFPVQPPT</sequence>
<evidence type="ECO:0000313" key="10">
    <source>
        <dbReference type="Proteomes" id="UP001301769"/>
    </source>
</evidence>
<feature type="domain" description="Rhodopsin" evidence="8">
    <location>
        <begin position="43"/>
        <end position="281"/>
    </location>
</feature>
<dbReference type="GO" id="GO:0016020">
    <property type="term" value="C:membrane"/>
    <property type="evidence" value="ECO:0007669"/>
    <property type="project" value="UniProtKB-SubCell"/>
</dbReference>
<reference evidence="9" key="1">
    <citation type="journal article" date="2023" name="Mol. Phylogenet. Evol.">
        <title>Genome-scale phylogeny and comparative genomics of the fungal order Sordariales.</title>
        <authorList>
            <person name="Hensen N."/>
            <person name="Bonometti L."/>
            <person name="Westerberg I."/>
            <person name="Brannstrom I.O."/>
            <person name="Guillou S."/>
            <person name="Cros-Aarteil S."/>
            <person name="Calhoun S."/>
            <person name="Haridas S."/>
            <person name="Kuo A."/>
            <person name="Mondo S."/>
            <person name="Pangilinan J."/>
            <person name="Riley R."/>
            <person name="LaButti K."/>
            <person name="Andreopoulos B."/>
            <person name="Lipzen A."/>
            <person name="Chen C."/>
            <person name="Yan M."/>
            <person name="Daum C."/>
            <person name="Ng V."/>
            <person name="Clum A."/>
            <person name="Steindorff A."/>
            <person name="Ohm R.A."/>
            <person name="Martin F."/>
            <person name="Silar P."/>
            <person name="Natvig D.O."/>
            <person name="Lalanne C."/>
            <person name="Gautier V."/>
            <person name="Ament-Velasquez S.L."/>
            <person name="Kruys A."/>
            <person name="Hutchinson M.I."/>
            <person name="Powell A.J."/>
            <person name="Barry K."/>
            <person name="Miller A.N."/>
            <person name="Grigoriev I.V."/>
            <person name="Debuchy R."/>
            <person name="Gladieux P."/>
            <person name="Hiltunen Thoren M."/>
            <person name="Johannesson H."/>
        </authorList>
    </citation>
    <scope>NUCLEOTIDE SEQUENCE</scope>
    <source>
        <strain evidence="9">PSN293</strain>
    </source>
</reference>
<dbReference type="InterPro" id="IPR049326">
    <property type="entry name" value="Rhodopsin_dom_fungi"/>
</dbReference>
<name>A0AAN6Y5C9_9PEZI</name>
<accession>A0AAN6Y5C9</accession>
<evidence type="ECO:0000256" key="5">
    <source>
        <dbReference type="ARBA" id="ARBA00038359"/>
    </source>
</evidence>
<proteinExistence type="inferred from homology"/>
<feature type="transmembrane region" description="Helical" evidence="7">
    <location>
        <begin position="27"/>
        <end position="46"/>
    </location>
</feature>
<dbReference type="PANTHER" id="PTHR33048:SF158">
    <property type="entry name" value="MEMBRANE PROTEIN PTH11-LIKE, PUTATIVE-RELATED"/>
    <property type="match status" value="1"/>
</dbReference>
<feature type="transmembrane region" description="Helical" evidence="7">
    <location>
        <begin position="257"/>
        <end position="281"/>
    </location>
</feature>
<evidence type="ECO:0000256" key="1">
    <source>
        <dbReference type="ARBA" id="ARBA00004141"/>
    </source>
</evidence>
<feature type="transmembrane region" description="Helical" evidence="7">
    <location>
        <begin position="183"/>
        <end position="206"/>
    </location>
</feature>
<evidence type="ECO:0000256" key="7">
    <source>
        <dbReference type="SAM" id="Phobius"/>
    </source>
</evidence>
<reference evidence="9" key="2">
    <citation type="submission" date="2023-05" db="EMBL/GenBank/DDBJ databases">
        <authorList>
            <consortium name="Lawrence Berkeley National Laboratory"/>
            <person name="Steindorff A."/>
            <person name="Hensen N."/>
            <person name="Bonometti L."/>
            <person name="Westerberg I."/>
            <person name="Brannstrom I.O."/>
            <person name="Guillou S."/>
            <person name="Cros-Aarteil S."/>
            <person name="Calhoun S."/>
            <person name="Haridas S."/>
            <person name="Kuo A."/>
            <person name="Mondo S."/>
            <person name="Pangilinan J."/>
            <person name="Riley R."/>
            <person name="Labutti K."/>
            <person name="Andreopoulos B."/>
            <person name="Lipzen A."/>
            <person name="Chen C."/>
            <person name="Yanf M."/>
            <person name="Daum C."/>
            <person name="Ng V."/>
            <person name="Clum A."/>
            <person name="Ohm R."/>
            <person name="Martin F."/>
            <person name="Silar P."/>
            <person name="Natvig D."/>
            <person name="Lalanne C."/>
            <person name="Gautier V."/>
            <person name="Ament-Velasquez S.L."/>
            <person name="Kruys A."/>
            <person name="Hutchinson M.I."/>
            <person name="Powell A.J."/>
            <person name="Barry K."/>
            <person name="Miller A.N."/>
            <person name="Grigoriev I.V."/>
            <person name="Debuchy R."/>
            <person name="Gladieux P."/>
            <person name="Thoren M.H."/>
            <person name="Johannesson H."/>
        </authorList>
    </citation>
    <scope>NUCLEOTIDE SEQUENCE</scope>
    <source>
        <strain evidence="9">PSN293</strain>
    </source>
</reference>
<dbReference type="EMBL" id="MU858118">
    <property type="protein sequence ID" value="KAK4212944.1"/>
    <property type="molecule type" value="Genomic_DNA"/>
</dbReference>
<organism evidence="9 10">
    <name type="scientific">Rhypophila decipiens</name>
    <dbReference type="NCBI Taxonomy" id="261697"/>
    <lineage>
        <taxon>Eukaryota</taxon>
        <taxon>Fungi</taxon>
        <taxon>Dikarya</taxon>
        <taxon>Ascomycota</taxon>
        <taxon>Pezizomycotina</taxon>
        <taxon>Sordariomycetes</taxon>
        <taxon>Sordariomycetidae</taxon>
        <taxon>Sordariales</taxon>
        <taxon>Naviculisporaceae</taxon>
        <taxon>Rhypophila</taxon>
    </lineage>
</organism>
<evidence type="ECO:0000256" key="4">
    <source>
        <dbReference type="ARBA" id="ARBA00023136"/>
    </source>
</evidence>
<feature type="transmembrane region" description="Helical" evidence="7">
    <location>
        <begin position="106"/>
        <end position="127"/>
    </location>
</feature>
<evidence type="ECO:0000313" key="9">
    <source>
        <dbReference type="EMBL" id="KAK4212944.1"/>
    </source>
</evidence>
<evidence type="ECO:0000256" key="3">
    <source>
        <dbReference type="ARBA" id="ARBA00022989"/>
    </source>
</evidence>
<keyword evidence="10" id="KW-1185">Reference proteome</keyword>
<keyword evidence="3 7" id="KW-1133">Transmembrane helix</keyword>
<feature type="region of interest" description="Disordered" evidence="6">
    <location>
        <begin position="354"/>
        <end position="382"/>
    </location>
</feature>
<dbReference type="PANTHER" id="PTHR33048">
    <property type="entry name" value="PTH11-LIKE INTEGRAL MEMBRANE PROTEIN (AFU_ORTHOLOGUE AFUA_5G11245)"/>
    <property type="match status" value="1"/>
</dbReference>
<dbReference type="Proteomes" id="UP001301769">
    <property type="component" value="Unassembled WGS sequence"/>
</dbReference>
<feature type="transmembrane region" description="Helical" evidence="7">
    <location>
        <begin position="139"/>
        <end position="161"/>
    </location>
</feature>
<dbReference type="InterPro" id="IPR052337">
    <property type="entry name" value="SAT4-like"/>
</dbReference>
<comment type="similarity">
    <text evidence="5">Belongs to the SAT4 family.</text>
</comment>
<evidence type="ECO:0000256" key="2">
    <source>
        <dbReference type="ARBA" id="ARBA00022692"/>
    </source>
</evidence>
<protein>
    <submittedName>
        <fullName evidence="9">Integral membrane protein Pth11-like</fullName>
    </submittedName>
</protein>
<keyword evidence="2 7" id="KW-0812">Transmembrane</keyword>